<feature type="region of interest" description="Disordered" evidence="1">
    <location>
        <begin position="239"/>
        <end position="337"/>
    </location>
</feature>
<dbReference type="PANTHER" id="PTHR12190:SF7">
    <property type="entry name" value="A-KINASE ANCHORING PROTEIN 8"/>
    <property type="match status" value="1"/>
</dbReference>
<dbReference type="GO" id="GO:0003677">
    <property type="term" value="F:DNA binding"/>
    <property type="evidence" value="ECO:0007669"/>
    <property type="project" value="InterPro"/>
</dbReference>
<feature type="region of interest" description="Disordered" evidence="1">
    <location>
        <begin position="343"/>
        <end position="362"/>
    </location>
</feature>
<dbReference type="GO" id="GO:0034237">
    <property type="term" value="F:protein kinase A regulatory subunit binding"/>
    <property type="evidence" value="ECO:0007669"/>
    <property type="project" value="TreeGrafter"/>
</dbReference>
<dbReference type="RefSeq" id="XP_032829090.1">
    <property type="nucleotide sequence ID" value="XM_032973199.1"/>
</dbReference>
<dbReference type="PANTHER" id="PTHR12190">
    <property type="entry name" value="A-KINASE ANCHOR PROTEIN AKAP 8"/>
    <property type="match status" value="1"/>
</dbReference>
<evidence type="ECO:0000256" key="1">
    <source>
        <dbReference type="SAM" id="MobiDB-lite"/>
    </source>
</evidence>
<organism evidence="2 3">
    <name type="scientific">Petromyzon marinus</name>
    <name type="common">Sea lamprey</name>
    <dbReference type="NCBI Taxonomy" id="7757"/>
    <lineage>
        <taxon>Eukaryota</taxon>
        <taxon>Metazoa</taxon>
        <taxon>Chordata</taxon>
        <taxon>Craniata</taxon>
        <taxon>Vertebrata</taxon>
        <taxon>Cyclostomata</taxon>
        <taxon>Hyperoartia</taxon>
        <taxon>Petromyzontiformes</taxon>
        <taxon>Petromyzontidae</taxon>
        <taxon>Petromyzon</taxon>
    </lineage>
</organism>
<keyword evidence="2" id="KW-1185">Reference proteome</keyword>
<name>A0AAJ7U3K5_PETMA</name>
<feature type="compositionally biased region" description="Gly residues" evidence="1">
    <location>
        <begin position="349"/>
        <end position="358"/>
    </location>
</feature>
<evidence type="ECO:0000313" key="3">
    <source>
        <dbReference type="RefSeq" id="XP_032829090.1"/>
    </source>
</evidence>
<protein>
    <submittedName>
        <fullName evidence="3">Uncharacterized protein LOC116953226 isoform X4</fullName>
    </submittedName>
</protein>
<evidence type="ECO:0000313" key="2">
    <source>
        <dbReference type="Proteomes" id="UP001318040"/>
    </source>
</evidence>
<feature type="compositionally biased region" description="Polar residues" evidence="1">
    <location>
        <begin position="58"/>
        <end position="67"/>
    </location>
</feature>
<gene>
    <name evidence="3" type="primary">LOC116953226</name>
</gene>
<proteinExistence type="predicted"/>
<sequence>MDSHMASKKHKQLMKQLVALCPDGETLSSFLQAYMDWRNARVAKLGGDVTRPLEGHPTASSSDSNKNAEAALDEALEATRVVWCHACRVHVPYVSKCLKEHMYSELHITNRKVTMKERTTNVVDILKSLMQLPKSLALLESFKKGKDPFTNVTAFIEEWEFNPEDNVKEKSAEASAKVVTCEEGTSGQNQVPVMELLKKRSQPDTARSSAFERAKEGVPAPVNMEKQIKLVGKEIDLAKKKRPHVPAKPPNVKKERIDAPAKTSNVQERIDVPAKPPNVKKERIDAPAKTSNVQERIDVPAKPPNVKKERLNDAPTKTSSIASAGASVTTAQKEMANAHWADVDDRADGGMGKGGGFEGDIEGGLEEEGIVVLNMDEDFKLDDFDDEDYEAGEIVHIMAGE</sequence>
<dbReference type="GO" id="GO:0016363">
    <property type="term" value="C:nuclear matrix"/>
    <property type="evidence" value="ECO:0007669"/>
    <property type="project" value="TreeGrafter"/>
</dbReference>
<dbReference type="Proteomes" id="UP001318040">
    <property type="component" value="Chromosome 50"/>
</dbReference>
<dbReference type="AlphaFoldDB" id="A0AAJ7U3K5"/>
<feature type="compositionally biased region" description="Polar residues" evidence="1">
    <location>
        <begin position="315"/>
        <end position="332"/>
    </location>
</feature>
<accession>A0AAJ7U3K5</accession>
<dbReference type="InterPro" id="IPR007071">
    <property type="entry name" value="AKAP95"/>
</dbReference>
<reference evidence="3" key="1">
    <citation type="submission" date="2025-08" db="UniProtKB">
        <authorList>
            <consortium name="RefSeq"/>
        </authorList>
    </citation>
    <scope>IDENTIFICATION</scope>
    <source>
        <tissue evidence="3">Sperm</tissue>
    </source>
</reference>
<dbReference type="Pfam" id="PF04988">
    <property type="entry name" value="AKAP95"/>
    <property type="match status" value="1"/>
</dbReference>
<feature type="region of interest" description="Disordered" evidence="1">
    <location>
        <begin position="48"/>
        <end position="67"/>
    </location>
</feature>